<comment type="caution">
    <text evidence="1">The sequence shown here is derived from an EMBL/GenBank/DDBJ whole genome shotgun (WGS) entry which is preliminary data.</text>
</comment>
<proteinExistence type="predicted"/>
<keyword evidence="2" id="KW-1185">Reference proteome</keyword>
<accession>A0A9Q3P818</accession>
<evidence type="ECO:0000313" key="1">
    <source>
        <dbReference type="EMBL" id="MBW0549951.1"/>
    </source>
</evidence>
<protein>
    <submittedName>
        <fullName evidence="1">Uncharacterized protein</fullName>
    </submittedName>
</protein>
<reference evidence="1" key="1">
    <citation type="submission" date="2021-03" db="EMBL/GenBank/DDBJ databases">
        <title>Draft genome sequence of rust myrtle Austropuccinia psidii MF-1, a brazilian biotype.</title>
        <authorList>
            <person name="Quecine M.C."/>
            <person name="Pachon D.M.R."/>
            <person name="Bonatelli M.L."/>
            <person name="Correr F.H."/>
            <person name="Franceschini L.M."/>
            <person name="Leite T.F."/>
            <person name="Margarido G.R.A."/>
            <person name="Almeida C.A."/>
            <person name="Ferrarezi J.A."/>
            <person name="Labate C.A."/>
        </authorList>
    </citation>
    <scope>NUCLEOTIDE SEQUENCE</scope>
    <source>
        <strain evidence="1">MF-1</strain>
    </source>
</reference>
<gene>
    <name evidence="1" type="ORF">O181_089666</name>
</gene>
<dbReference type="AlphaFoldDB" id="A0A9Q3P818"/>
<evidence type="ECO:0000313" key="2">
    <source>
        <dbReference type="Proteomes" id="UP000765509"/>
    </source>
</evidence>
<name>A0A9Q3P818_9BASI</name>
<dbReference type="EMBL" id="AVOT02055402">
    <property type="protein sequence ID" value="MBW0549951.1"/>
    <property type="molecule type" value="Genomic_DNA"/>
</dbReference>
<dbReference type="Proteomes" id="UP000765509">
    <property type="component" value="Unassembled WGS sequence"/>
</dbReference>
<organism evidence="1 2">
    <name type="scientific">Austropuccinia psidii MF-1</name>
    <dbReference type="NCBI Taxonomy" id="1389203"/>
    <lineage>
        <taxon>Eukaryota</taxon>
        <taxon>Fungi</taxon>
        <taxon>Dikarya</taxon>
        <taxon>Basidiomycota</taxon>
        <taxon>Pucciniomycotina</taxon>
        <taxon>Pucciniomycetes</taxon>
        <taxon>Pucciniales</taxon>
        <taxon>Sphaerophragmiaceae</taxon>
        <taxon>Austropuccinia</taxon>
    </lineage>
</organism>
<sequence length="282" mass="32365">MPSSPNYLNNTMGDFSLELTEKYKLSGSNFLDWRFRMKSILCMKKLYSLVMGTEDTDIYSKRNKIDPDRKEITFEIIFIDSIAKLAVQFSAEANDNPMLLWKSIDKFYEPKTVQNQIMYPSRIFSSFLPKAKLEKALKNLENTQTLCIPLDNNSITSSIPLDSVVAMWKIINLPNYYKNTGKLGYSTKRESKLTSKYHNPLDDHSEEDWWKLDPEKQTENDKPAKALLAVNDASSKLNFVLDSGATTNTVNNLKCFEDIDMRKQEIELTYRSTIEALGSGTI</sequence>